<dbReference type="SUPFAM" id="SSF51735">
    <property type="entry name" value="NAD(P)-binding Rossmann-fold domains"/>
    <property type="match status" value="1"/>
</dbReference>
<dbReference type="InterPro" id="IPR013752">
    <property type="entry name" value="KPA_reductase"/>
</dbReference>
<dbReference type="EC" id="1.1.1.169" evidence="3 10"/>
<dbReference type="InterPro" id="IPR036291">
    <property type="entry name" value="NAD(P)-bd_dom_sf"/>
</dbReference>
<dbReference type="Gene3D" id="1.10.1040.10">
    <property type="entry name" value="N-(1-d-carboxylethyl)-l-norvaline Dehydrogenase, domain 2"/>
    <property type="match status" value="1"/>
</dbReference>
<dbReference type="Gene3D" id="3.40.50.720">
    <property type="entry name" value="NAD(P)-binding Rossmann-like Domain"/>
    <property type="match status" value="1"/>
</dbReference>
<dbReference type="SUPFAM" id="SSF48179">
    <property type="entry name" value="6-phosphogluconate dehydrogenase C-terminal domain-like"/>
    <property type="match status" value="1"/>
</dbReference>
<feature type="domain" description="Ketopantoate reductase N-terminal" evidence="11">
    <location>
        <begin position="3"/>
        <end position="146"/>
    </location>
</feature>
<comment type="similarity">
    <text evidence="2 10">Belongs to the ketopantoate reductase family.</text>
</comment>
<dbReference type="Proteomes" id="UP000199370">
    <property type="component" value="Unassembled WGS sequence"/>
</dbReference>
<evidence type="ECO:0000313" key="13">
    <source>
        <dbReference type="EMBL" id="SDM73131.1"/>
    </source>
</evidence>
<keyword evidence="14" id="KW-1185">Reference proteome</keyword>
<dbReference type="InterPro" id="IPR013328">
    <property type="entry name" value="6PGD_dom2"/>
</dbReference>
<evidence type="ECO:0000259" key="11">
    <source>
        <dbReference type="Pfam" id="PF02558"/>
    </source>
</evidence>
<evidence type="ECO:0000256" key="9">
    <source>
        <dbReference type="ARBA" id="ARBA00048196"/>
    </source>
</evidence>
<dbReference type="OrthoDB" id="201845at2157"/>
<dbReference type="EMBL" id="FNIA01000006">
    <property type="protein sequence ID" value="SDM73131.1"/>
    <property type="molecule type" value="Genomic_DNA"/>
</dbReference>
<evidence type="ECO:0000256" key="3">
    <source>
        <dbReference type="ARBA" id="ARBA00013014"/>
    </source>
</evidence>
<name>A0A1G9VM77_9EURY</name>
<evidence type="ECO:0000256" key="5">
    <source>
        <dbReference type="ARBA" id="ARBA00022993"/>
    </source>
</evidence>
<keyword evidence="4 10" id="KW-0521">NADP</keyword>
<evidence type="ECO:0000256" key="4">
    <source>
        <dbReference type="ARBA" id="ARBA00022857"/>
    </source>
</evidence>
<dbReference type="Pfam" id="PF08546">
    <property type="entry name" value="ApbA_C"/>
    <property type="match status" value="1"/>
</dbReference>
<keyword evidence="6 10" id="KW-0560">Oxidoreductase</keyword>
<evidence type="ECO:0000256" key="1">
    <source>
        <dbReference type="ARBA" id="ARBA00004724"/>
    </source>
</evidence>
<dbReference type="RefSeq" id="WP_089732379.1">
    <property type="nucleotide sequence ID" value="NZ_FNIA01000006.1"/>
</dbReference>
<dbReference type="GO" id="GO:0015937">
    <property type="term" value="P:coenzyme A biosynthetic process"/>
    <property type="evidence" value="ECO:0007669"/>
    <property type="project" value="UniProtKB-UniPathway"/>
</dbReference>
<accession>A0A1G9VM77</accession>
<evidence type="ECO:0000256" key="8">
    <source>
        <dbReference type="ARBA" id="ARBA00047506"/>
    </source>
</evidence>
<dbReference type="AlphaFoldDB" id="A0A1G9VM77"/>
<protein>
    <recommendedName>
        <fullName evidence="3 10">2-dehydropantoate 2-reductase</fullName>
        <ecNumber evidence="3 10">1.1.1.169</ecNumber>
    </recommendedName>
    <alternativeName>
        <fullName evidence="7 10">Ketopantoate reductase</fullName>
    </alternativeName>
</protein>
<dbReference type="GO" id="GO:0005737">
    <property type="term" value="C:cytoplasm"/>
    <property type="evidence" value="ECO:0007669"/>
    <property type="project" value="TreeGrafter"/>
</dbReference>
<comment type="pathway">
    <text evidence="1 10">Cofactor biosynthesis; coenzyme A biosynthesis.</text>
</comment>
<dbReference type="InterPro" id="IPR008927">
    <property type="entry name" value="6-PGluconate_DH-like_C_sf"/>
</dbReference>
<evidence type="ECO:0000256" key="6">
    <source>
        <dbReference type="ARBA" id="ARBA00023002"/>
    </source>
</evidence>
<dbReference type="Pfam" id="PF02558">
    <property type="entry name" value="ApbA"/>
    <property type="match status" value="1"/>
</dbReference>
<dbReference type="GO" id="GO:0050661">
    <property type="term" value="F:NADP binding"/>
    <property type="evidence" value="ECO:0007669"/>
    <property type="project" value="TreeGrafter"/>
</dbReference>
<gene>
    <name evidence="13" type="ORF">SAMN05192554_106182</name>
</gene>
<dbReference type="InterPro" id="IPR003710">
    <property type="entry name" value="ApbA"/>
</dbReference>
<comment type="catalytic activity">
    <reaction evidence="9">
        <text>(R)-pantoate + NAD(+) = 2-dehydropantoate + NADH + H(+)</text>
        <dbReference type="Rhea" id="RHEA:61292"/>
        <dbReference type="ChEBI" id="CHEBI:11561"/>
        <dbReference type="ChEBI" id="CHEBI:15378"/>
        <dbReference type="ChEBI" id="CHEBI:15980"/>
        <dbReference type="ChEBI" id="CHEBI:57540"/>
        <dbReference type="ChEBI" id="CHEBI:57945"/>
    </reaction>
    <physiologicalReaction direction="right-to-left" evidence="9">
        <dbReference type="Rhea" id="RHEA:61294"/>
    </physiologicalReaction>
</comment>
<dbReference type="GO" id="GO:0015940">
    <property type="term" value="P:pantothenate biosynthetic process"/>
    <property type="evidence" value="ECO:0007669"/>
    <property type="project" value="InterPro"/>
</dbReference>
<proteinExistence type="inferred from homology"/>
<dbReference type="NCBIfam" id="TIGR00745">
    <property type="entry name" value="apbA_panE"/>
    <property type="match status" value="1"/>
</dbReference>
<dbReference type="InterPro" id="IPR050838">
    <property type="entry name" value="Ketopantoate_reductase"/>
</dbReference>
<feature type="domain" description="Ketopantoate reductase C-terminal" evidence="12">
    <location>
        <begin position="175"/>
        <end position="296"/>
    </location>
</feature>
<comment type="catalytic activity">
    <reaction evidence="8">
        <text>(R)-pantoate + NADP(+) = 2-dehydropantoate + NADPH + H(+)</text>
        <dbReference type="Rhea" id="RHEA:16233"/>
        <dbReference type="ChEBI" id="CHEBI:11561"/>
        <dbReference type="ChEBI" id="CHEBI:15378"/>
        <dbReference type="ChEBI" id="CHEBI:15980"/>
        <dbReference type="ChEBI" id="CHEBI:57783"/>
        <dbReference type="ChEBI" id="CHEBI:58349"/>
        <dbReference type="EC" id="1.1.1.169"/>
    </reaction>
    <physiologicalReaction direction="right-to-left" evidence="8">
        <dbReference type="Rhea" id="RHEA:16235"/>
    </physiologicalReaction>
</comment>
<reference evidence="13 14" key="1">
    <citation type="submission" date="2016-10" db="EMBL/GenBank/DDBJ databases">
        <authorList>
            <person name="de Groot N.N."/>
        </authorList>
    </citation>
    <scope>NUCLEOTIDE SEQUENCE [LARGE SCALE GENOMIC DNA]</scope>
    <source>
        <strain evidence="14">EB21,IBRC-M 10013,KCTC 4048</strain>
    </source>
</reference>
<dbReference type="InterPro" id="IPR013332">
    <property type="entry name" value="KPR_N"/>
</dbReference>
<evidence type="ECO:0000313" key="14">
    <source>
        <dbReference type="Proteomes" id="UP000199370"/>
    </source>
</evidence>
<sequence length="304" mass="31626">MRIVVYGAGSLGSLLGGLLQRGGHDVTLVGRDPHVATVRSEGLRVETPGGVETVHPDATTDGADLDADLALVTVKAFDTETAARDLATGSFDAVCSLQNGMGNEATLAARVDYPVYAGTVTYGAILHEPGRVECTGVGEVVVGVHDGGTGPADYLLERALVDGGLVAAVVDDMPRRLWEKLAVNAGINTVTALTRSENGALLDGVANGLARDAARETARVARGHDVSLSNREAVESVEDVAEATAANTSSMLQDIQSGRRTEVDAITGYVVDRAGEVRDADVDVPVCETATRLLRAWEAARGLR</sequence>
<organism evidence="13 14">
    <name type="scientific">Haloarchaeobius iranensis</name>
    <dbReference type="NCBI Taxonomy" id="996166"/>
    <lineage>
        <taxon>Archaea</taxon>
        <taxon>Methanobacteriati</taxon>
        <taxon>Methanobacteriota</taxon>
        <taxon>Stenosarchaea group</taxon>
        <taxon>Halobacteria</taxon>
        <taxon>Halobacteriales</taxon>
        <taxon>Halorubellaceae</taxon>
        <taxon>Haloarchaeobius</taxon>
    </lineage>
</organism>
<dbReference type="GO" id="GO:0008677">
    <property type="term" value="F:2-dehydropantoate 2-reductase activity"/>
    <property type="evidence" value="ECO:0007669"/>
    <property type="project" value="UniProtKB-EC"/>
</dbReference>
<evidence type="ECO:0000259" key="12">
    <source>
        <dbReference type="Pfam" id="PF08546"/>
    </source>
</evidence>
<comment type="function">
    <text evidence="10">Catalyzes the NADPH-dependent reduction of ketopantoate into pantoic acid.</text>
</comment>
<dbReference type="PANTHER" id="PTHR43765">
    <property type="entry name" value="2-DEHYDROPANTOATE 2-REDUCTASE-RELATED"/>
    <property type="match status" value="1"/>
</dbReference>
<keyword evidence="5 10" id="KW-0173">Coenzyme A biosynthesis</keyword>
<dbReference type="PANTHER" id="PTHR43765:SF2">
    <property type="entry name" value="2-DEHYDROPANTOATE 2-REDUCTASE"/>
    <property type="match status" value="1"/>
</dbReference>
<dbReference type="STRING" id="996166.SAMN05192554_106182"/>
<dbReference type="UniPathway" id="UPA00241"/>
<evidence type="ECO:0000256" key="10">
    <source>
        <dbReference type="RuleBase" id="RU362068"/>
    </source>
</evidence>
<evidence type="ECO:0000256" key="2">
    <source>
        <dbReference type="ARBA" id="ARBA00007870"/>
    </source>
</evidence>
<evidence type="ECO:0000256" key="7">
    <source>
        <dbReference type="ARBA" id="ARBA00032024"/>
    </source>
</evidence>